<dbReference type="RefSeq" id="WP_102438268.1">
    <property type="nucleotide sequence ID" value="NZ_CAWNVI010000168.1"/>
</dbReference>
<feature type="signal peptide" evidence="1">
    <location>
        <begin position="1"/>
        <end position="24"/>
    </location>
</feature>
<gene>
    <name evidence="2" type="ORF">BCT49_17165</name>
</gene>
<dbReference type="Proteomes" id="UP000235406">
    <property type="component" value="Unassembled WGS sequence"/>
</dbReference>
<dbReference type="OrthoDB" id="1431558at2"/>
<keyword evidence="1" id="KW-0732">Signal</keyword>
<dbReference type="Gene3D" id="2.80.10.50">
    <property type="match status" value="1"/>
</dbReference>
<dbReference type="SUPFAM" id="SSF50370">
    <property type="entry name" value="Ricin B-like lectins"/>
    <property type="match status" value="1"/>
</dbReference>
<feature type="chain" id="PRO_5014898819" evidence="1">
    <location>
        <begin position="25"/>
        <end position="186"/>
    </location>
</feature>
<name>A0A2N7JVR3_9VIBR</name>
<evidence type="ECO:0000313" key="3">
    <source>
        <dbReference type="Proteomes" id="UP000235406"/>
    </source>
</evidence>
<accession>A0A2N7JVR3</accession>
<dbReference type="InterPro" id="IPR035992">
    <property type="entry name" value="Ricin_B-like_lectins"/>
</dbReference>
<evidence type="ECO:0000313" key="2">
    <source>
        <dbReference type="EMBL" id="PMM63765.1"/>
    </source>
</evidence>
<organism evidence="2 3">
    <name type="scientific">Vibrio lentus</name>
    <dbReference type="NCBI Taxonomy" id="136468"/>
    <lineage>
        <taxon>Bacteria</taxon>
        <taxon>Pseudomonadati</taxon>
        <taxon>Pseudomonadota</taxon>
        <taxon>Gammaproteobacteria</taxon>
        <taxon>Vibrionales</taxon>
        <taxon>Vibrionaceae</taxon>
        <taxon>Vibrio</taxon>
    </lineage>
</organism>
<evidence type="ECO:0000256" key="1">
    <source>
        <dbReference type="SAM" id="SignalP"/>
    </source>
</evidence>
<comment type="caution">
    <text evidence="2">The sequence shown here is derived from an EMBL/GenBank/DDBJ whole genome shotgun (WGS) entry which is preliminary data.</text>
</comment>
<proteinExistence type="predicted"/>
<dbReference type="PROSITE" id="PS50231">
    <property type="entry name" value="RICIN_B_LECTIN"/>
    <property type="match status" value="1"/>
</dbReference>
<dbReference type="EMBL" id="MCZK01000168">
    <property type="protein sequence ID" value="PMM63765.1"/>
    <property type="molecule type" value="Genomic_DNA"/>
</dbReference>
<dbReference type="AlphaFoldDB" id="A0A2N7JVR3"/>
<sequence>MNLKNITKIIVASSLIAAPSFLFAAEPNVPTEPPYIVLSDNLDEPNGYGFCIDTYGPGQSELMQTHTCKPKAPEGSPRNYSGHDVRFEYDSETHKIQSYAFEGLCMQGLLAKGKSELALLKCSDAKSQGFVYSENDQTIRLKADSSYCLAVTSETQEAGPWVKPPLELIQCEEAKPVLMKWTVVSK</sequence>
<reference evidence="3" key="1">
    <citation type="submission" date="2016-07" db="EMBL/GenBank/DDBJ databases">
        <title>Nontailed viruses are major unrecognized killers of bacteria in the ocean.</title>
        <authorList>
            <person name="Kauffman K."/>
            <person name="Hussain F."/>
            <person name="Yang J."/>
            <person name="Arevalo P."/>
            <person name="Brown J."/>
            <person name="Cutler M."/>
            <person name="Kelly L."/>
            <person name="Polz M.F."/>
        </authorList>
    </citation>
    <scope>NUCLEOTIDE SEQUENCE [LARGE SCALE GENOMIC DNA]</scope>
    <source>
        <strain evidence="3">10N.261.46.F8</strain>
    </source>
</reference>
<protein>
    <submittedName>
        <fullName evidence="2">Uncharacterized protein</fullName>
    </submittedName>
</protein>